<gene>
    <name evidence="1" type="ORF">ACFSL4_14640</name>
</gene>
<protein>
    <submittedName>
        <fullName evidence="1">Uncharacterized protein</fullName>
    </submittedName>
</protein>
<keyword evidence="2" id="KW-1185">Reference proteome</keyword>
<dbReference type="EMBL" id="JBHUDX010000034">
    <property type="protein sequence ID" value="MFD1659410.1"/>
    <property type="molecule type" value="Genomic_DNA"/>
</dbReference>
<dbReference type="RefSeq" id="WP_381082529.1">
    <property type="nucleotide sequence ID" value="NZ_JBHUDX010000034.1"/>
</dbReference>
<comment type="caution">
    <text evidence="1">The sequence shown here is derived from an EMBL/GenBank/DDBJ whole genome shotgun (WGS) entry which is preliminary data.</text>
</comment>
<evidence type="ECO:0000313" key="2">
    <source>
        <dbReference type="Proteomes" id="UP001597261"/>
    </source>
</evidence>
<organism evidence="1 2">
    <name type="scientific">Streptomyces caeni</name>
    <dbReference type="NCBI Taxonomy" id="2307231"/>
    <lineage>
        <taxon>Bacteria</taxon>
        <taxon>Bacillati</taxon>
        <taxon>Actinomycetota</taxon>
        <taxon>Actinomycetes</taxon>
        <taxon>Kitasatosporales</taxon>
        <taxon>Streptomycetaceae</taxon>
        <taxon>Streptomyces</taxon>
    </lineage>
</organism>
<name>A0ABW4IU00_9ACTN</name>
<sequence length="41" mass="4381">MARFGVVGGSGVAVNFLVFNCLLHGLGRPPMTATVLYEVMR</sequence>
<reference evidence="2" key="1">
    <citation type="journal article" date="2019" name="Int. J. Syst. Evol. Microbiol.">
        <title>The Global Catalogue of Microorganisms (GCM) 10K type strain sequencing project: providing services to taxonomists for standard genome sequencing and annotation.</title>
        <authorList>
            <consortium name="The Broad Institute Genomics Platform"/>
            <consortium name="The Broad Institute Genome Sequencing Center for Infectious Disease"/>
            <person name="Wu L."/>
            <person name="Ma J."/>
        </authorList>
    </citation>
    <scope>NUCLEOTIDE SEQUENCE [LARGE SCALE GENOMIC DNA]</scope>
    <source>
        <strain evidence="2">CGMCC 1.12470</strain>
    </source>
</reference>
<proteinExistence type="predicted"/>
<dbReference type="Proteomes" id="UP001597261">
    <property type="component" value="Unassembled WGS sequence"/>
</dbReference>
<accession>A0ABW4IU00</accession>
<evidence type="ECO:0000313" key="1">
    <source>
        <dbReference type="EMBL" id="MFD1659410.1"/>
    </source>
</evidence>